<keyword evidence="10" id="KW-0472">Membrane</keyword>
<evidence type="ECO:0000256" key="7">
    <source>
        <dbReference type="ARBA" id="ARBA00047899"/>
    </source>
</evidence>
<keyword evidence="10" id="KW-1133">Transmembrane helix</keyword>
<dbReference type="InterPro" id="IPR000719">
    <property type="entry name" value="Prot_kinase_dom"/>
</dbReference>
<reference evidence="12 13" key="1">
    <citation type="journal article" date="2007" name="PLoS Genet.">
        <title>Patterns and implications of gene gain and loss in the evolution of Prochlorococcus.</title>
        <authorList>
            <person name="Kettler G.C."/>
            <person name="Martiny A.C."/>
            <person name="Huang K."/>
            <person name="Zucker J."/>
            <person name="Coleman M.L."/>
            <person name="Rodrigue S."/>
            <person name="Chen F."/>
            <person name="Lapidus A."/>
            <person name="Ferriera S."/>
            <person name="Johnson J."/>
            <person name="Steglich C."/>
            <person name="Church G.M."/>
            <person name="Richardson P."/>
            <person name="Chisholm S.W."/>
        </authorList>
    </citation>
    <scope>NUCLEOTIDE SEQUENCE [LARGE SCALE GENOMIC DNA]</scope>
    <source>
        <strain evidence="12 13">MIT 9303</strain>
    </source>
</reference>
<gene>
    <name evidence="12" type="ordered locus">P9303_01911</name>
</gene>
<dbReference type="HOGENOM" id="CLU_417338_0_0_3"/>
<feature type="region of interest" description="Disordered" evidence="9">
    <location>
        <begin position="292"/>
        <end position="324"/>
    </location>
</feature>
<dbReference type="BioCyc" id="PMAR59922:G1G80-185-MONOMER"/>
<dbReference type="InterPro" id="IPR011009">
    <property type="entry name" value="Kinase-like_dom_sf"/>
</dbReference>
<evidence type="ECO:0000256" key="1">
    <source>
        <dbReference type="ARBA" id="ARBA00012513"/>
    </source>
</evidence>
<sequence>MLRRHVSEPSAVVAGTVLAQRYRLDATIQKSKPIQGVLWRGVDILEGDTSVVLHQISDAPTRKHFQKFWPELQSLSHPQLPRCGELFEAEFSLWAVRYWQEGVTYRKIQQQRAERQLLFGAGEVLQLLLQLLPPLIAFHAKGLVHGDINPSALLRLHQDGLPVLLDFGLLQPQGTPPWCGVTSAYASIAQSSTEPAEAWMDLHDLGVTALTLLIGRCPEELWNSDVRSWVWPESFEVDGSFRHVLERMLSEAPDQRFEKASDVICALQAVIIPESIGPKPIEDRTLALAPQAVPLSDHPSRTSQSLLTEHRSANQPRRRRRAEEREQAAEGRLWSVVGALLASALVGTAIGWFLLSRSSPLGMDPVRDRDLVGNVPVESPSAVEVDHRQQLLSRLRALQVKQSWFLQLVDASVLARFPHSGRFPSDALDDVPLRQAWNDLAEEWLVRIEQLSPQLRRRLGELKNTDWQEQRERLSELGVHGPVIEQLVTAGAQKLLLGSFNDQKPQEPYLQFWYAAALRSLADVQIETLKARPSTPTVFSSRVSPGAARLMSIQVPAGHRLVLEIKGTPLMQMTIYGSQGDVIAERGSLRVVTLEPEAGSPLQVLVTNEGLATALFTLSCRADQQASMSLPALDPNPLAD</sequence>
<evidence type="ECO:0000259" key="11">
    <source>
        <dbReference type="PROSITE" id="PS50011"/>
    </source>
</evidence>
<dbReference type="Gene3D" id="1.10.510.10">
    <property type="entry name" value="Transferase(Phosphotransferase) domain 1"/>
    <property type="match status" value="1"/>
</dbReference>
<dbReference type="PROSITE" id="PS50011">
    <property type="entry name" value="PROTEIN_KINASE_DOM"/>
    <property type="match status" value="1"/>
</dbReference>
<evidence type="ECO:0000313" key="13">
    <source>
        <dbReference type="Proteomes" id="UP000002274"/>
    </source>
</evidence>
<keyword evidence="10" id="KW-0812">Transmembrane</keyword>
<dbReference type="STRING" id="59922.P9303_01911"/>
<keyword evidence="2 12" id="KW-0723">Serine/threonine-protein kinase</keyword>
<evidence type="ECO:0000256" key="2">
    <source>
        <dbReference type="ARBA" id="ARBA00022527"/>
    </source>
</evidence>
<keyword evidence="5 12" id="KW-0418">Kinase</keyword>
<evidence type="ECO:0000256" key="8">
    <source>
        <dbReference type="ARBA" id="ARBA00048679"/>
    </source>
</evidence>
<dbReference type="EC" id="2.7.11.1" evidence="1"/>
<evidence type="ECO:0000313" key="12">
    <source>
        <dbReference type="EMBL" id="ABM76946.1"/>
    </source>
</evidence>
<evidence type="ECO:0000256" key="3">
    <source>
        <dbReference type="ARBA" id="ARBA00022679"/>
    </source>
</evidence>
<feature type="domain" description="Protein kinase" evidence="11">
    <location>
        <begin position="1"/>
        <end position="271"/>
    </location>
</feature>
<evidence type="ECO:0000256" key="10">
    <source>
        <dbReference type="SAM" id="Phobius"/>
    </source>
</evidence>
<dbReference type="GO" id="GO:0005524">
    <property type="term" value="F:ATP binding"/>
    <property type="evidence" value="ECO:0007669"/>
    <property type="project" value="UniProtKB-KW"/>
</dbReference>
<name>A2C636_PROM3</name>
<dbReference type="PANTHER" id="PTHR24363">
    <property type="entry name" value="SERINE/THREONINE PROTEIN KINASE"/>
    <property type="match status" value="1"/>
</dbReference>
<dbReference type="KEGG" id="pmf:P9303_01911"/>
<keyword evidence="3" id="KW-0808">Transferase</keyword>
<comment type="catalytic activity">
    <reaction evidence="7">
        <text>L-threonyl-[protein] + ATP = O-phospho-L-threonyl-[protein] + ADP + H(+)</text>
        <dbReference type="Rhea" id="RHEA:46608"/>
        <dbReference type="Rhea" id="RHEA-COMP:11060"/>
        <dbReference type="Rhea" id="RHEA-COMP:11605"/>
        <dbReference type="ChEBI" id="CHEBI:15378"/>
        <dbReference type="ChEBI" id="CHEBI:30013"/>
        <dbReference type="ChEBI" id="CHEBI:30616"/>
        <dbReference type="ChEBI" id="CHEBI:61977"/>
        <dbReference type="ChEBI" id="CHEBI:456216"/>
        <dbReference type="EC" id="2.7.11.1"/>
    </reaction>
</comment>
<dbReference type="Proteomes" id="UP000002274">
    <property type="component" value="Chromosome"/>
</dbReference>
<evidence type="ECO:0000256" key="6">
    <source>
        <dbReference type="ARBA" id="ARBA00022840"/>
    </source>
</evidence>
<comment type="catalytic activity">
    <reaction evidence="8">
        <text>L-seryl-[protein] + ATP = O-phospho-L-seryl-[protein] + ADP + H(+)</text>
        <dbReference type="Rhea" id="RHEA:17989"/>
        <dbReference type="Rhea" id="RHEA-COMP:9863"/>
        <dbReference type="Rhea" id="RHEA-COMP:11604"/>
        <dbReference type="ChEBI" id="CHEBI:15378"/>
        <dbReference type="ChEBI" id="CHEBI:29999"/>
        <dbReference type="ChEBI" id="CHEBI:30616"/>
        <dbReference type="ChEBI" id="CHEBI:83421"/>
        <dbReference type="ChEBI" id="CHEBI:456216"/>
        <dbReference type="EC" id="2.7.11.1"/>
    </reaction>
</comment>
<dbReference type="AlphaFoldDB" id="A2C636"/>
<dbReference type="GO" id="GO:0004674">
    <property type="term" value="F:protein serine/threonine kinase activity"/>
    <property type="evidence" value="ECO:0007669"/>
    <property type="project" value="UniProtKB-KW"/>
</dbReference>
<evidence type="ECO:0000256" key="5">
    <source>
        <dbReference type="ARBA" id="ARBA00022777"/>
    </source>
</evidence>
<proteinExistence type="predicted"/>
<keyword evidence="4" id="KW-0547">Nucleotide-binding</keyword>
<evidence type="ECO:0000256" key="4">
    <source>
        <dbReference type="ARBA" id="ARBA00022741"/>
    </source>
</evidence>
<keyword evidence="6" id="KW-0067">ATP-binding</keyword>
<accession>A2C636</accession>
<dbReference type="EMBL" id="CP000554">
    <property type="protein sequence ID" value="ABM76946.1"/>
    <property type="molecule type" value="Genomic_DNA"/>
</dbReference>
<dbReference type="PANTHER" id="PTHR24363:SF0">
    <property type="entry name" value="SERINE_THREONINE KINASE LIKE DOMAIN CONTAINING 1"/>
    <property type="match status" value="1"/>
</dbReference>
<evidence type="ECO:0000256" key="9">
    <source>
        <dbReference type="SAM" id="MobiDB-lite"/>
    </source>
</evidence>
<organism evidence="12 13">
    <name type="scientific">Prochlorococcus marinus (strain MIT 9303)</name>
    <dbReference type="NCBI Taxonomy" id="59922"/>
    <lineage>
        <taxon>Bacteria</taxon>
        <taxon>Bacillati</taxon>
        <taxon>Cyanobacteriota</taxon>
        <taxon>Cyanophyceae</taxon>
        <taxon>Synechococcales</taxon>
        <taxon>Prochlorococcaceae</taxon>
        <taxon>Prochlorococcus</taxon>
    </lineage>
</organism>
<dbReference type="SUPFAM" id="SSF56112">
    <property type="entry name" value="Protein kinase-like (PK-like)"/>
    <property type="match status" value="1"/>
</dbReference>
<feature type="transmembrane region" description="Helical" evidence="10">
    <location>
        <begin position="333"/>
        <end position="355"/>
    </location>
</feature>
<protein>
    <recommendedName>
        <fullName evidence="1">non-specific serine/threonine protein kinase</fullName>
        <ecNumber evidence="1">2.7.11.1</ecNumber>
    </recommendedName>
</protein>